<comment type="caution">
    <text evidence="14">The sequence shown here is derived from an EMBL/GenBank/DDBJ whole genome shotgun (WGS) entry which is preliminary data.</text>
</comment>
<keyword evidence="10 11" id="KW-0804">Transcription</keyword>
<dbReference type="InterPro" id="IPR003482">
    <property type="entry name" value="Whib"/>
</dbReference>
<dbReference type="GO" id="GO:0046872">
    <property type="term" value="F:metal ion binding"/>
    <property type="evidence" value="ECO:0007669"/>
    <property type="project" value="UniProtKB-KW"/>
</dbReference>
<dbReference type="GO" id="GO:0005737">
    <property type="term" value="C:cytoplasm"/>
    <property type="evidence" value="ECO:0007669"/>
    <property type="project" value="UniProtKB-SubCell"/>
</dbReference>
<comment type="subcellular location">
    <subcellularLocation>
        <location evidence="1 11">Cytoplasm</location>
    </subcellularLocation>
</comment>
<feature type="binding site" evidence="11">
    <location>
        <position position="42"/>
    </location>
    <ligand>
        <name>[4Fe-4S] cluster</name>
        <dbReference type="ChEBI" id="CHEBI:49883"/>
    </ligand>
</feature>
<feature type="binding site" evidence="11">
    <location>
        <position position="67"/>
    </location>
    <ligand>
        <name>[4Fe-4S] cluster</name>
        <dbReference type="ChEBI" id="CHEBI:49883"/>
    </ligand>
</feature>
<dbReference type="GO" id="GO:0047134">
    <property type="term" value="F:protein-disulfide reductase [NAD(P)H] activity"/>
    <property type="evidence" value="ECO:0007669"/>
    <property type="project" value="TreeGrafter"/>
</dbReference>
<keyword evidence="7 11" id="KW-0805">Transcription regulation</keyword>
<dbReference type="PROSITE" id="PS51674">
    <property type="entry name" value="4FE4S_WBL"/>
    <property type="match status" value="1"/>
</dbReference>
<keyword evidence="6 11" id="KW-0411">Iron-sulfur</keyword>
<evidence type="ECO:0000256" key="4">
    <source>
        <dbReference type="ARBA" id="ARBA00022723"/>
    </source>
</evidence>
<sequence>MDPNARGAEAYRPDGPEPPVTIREDLMEAAVQEIAWARRGACRAADPDLFFPLAPSPQQEARAKAICAGCQVLADCRAYALRAGEPDGIWGGLTPEERRRLRFPEGWRRGARGAGVA</sequence>
<evidence type="ECO:0000256" key="5">
    <source>
        <dbReference type="ARBA" id="ARBA00023004"/>
    </source>
</evidence>
<evidence type="ECO:0000256" key="10">
    <source>
        <dbReference type="ARBA" id="ARBA00023163"/>
    </source>
</evidence>
<keyword evidence="8 11" id="KW-0238">DNA-binding</keyword>
<protein>
    <recommendedName>
        <fullName evidence="11">Transcriptional regulator WhiB</fullName>
    </recommendedName>
</protein>
<dbReference type="GO" id="GO:0003677">
    <property type="term" value="F:DNA binding"/>
    <property type="evidence" value="ECO:0007669"/>
    <property type="project" value="UniProtKB-UniRule"/>
</dbReference>
<evidence type="ECO:0000256" key="2">
    <source>
        <dbReference type="ARBA" id="ARBA00006597"/>
    </source>
</evidence>
<comment type="PTM">
    <text evidence="11">The Fe-S cluster can be nitrosylated by nitric oxide (NO).</text>
</comment>
<dbReference type="RefSeq" id="WP_376772039.1">
    <property type="nucleotide sequence ID" value="NZ_BAABIX010000029.1"/>
</dbReference>
<dbReference type="InterPro" id="IPR034768">
    <property type="entry name" value="4FE4S_WBL"/>
</dbReference>
<feature type="domain" description="4Fe-4S Wbl-type" evidence="13">
    <location>
        <begin position="41"/>
        <end position="100"/>
    </location>
</feature>
<evidence type="ECO:0000313" key="14">
    <source>
        <dbReference type="EMBL" id="MBB5139312.1"/>
    </source>
</evidence>
<feature type="binding site" evidence="11">
    <location>
        <position position="76"/>
    </location>
    <ligand>
        <name>[4Fe-4S] cluster</name>
        <dbReference type="ChEBI" id="CHEBI:49883"/>
    </ligand>
</feature>
<feature type="binding site" evidence="11">
    <location>
        <position position="70"/>
    </location>
    <ligand>
        <name>[4Fe-4S] cluster</name>
        <dbReference type="ChEBI" id="CHEBI:49883"/>
    </ligand>
</feature>
<comment type="PTM">
    <text evidence="11">Upon Fe-S cluster removal intramolecular disulfide bonds are formed.</text>
</comment>
<gene>
    <name evidence="11" type="primary">whiB</name>
    <name evidence="14" type="ORF">HNP84_009075</name>
</gene>
<accession>A0A840PJM3</accession>
<evidence type="ECO:0000256" key="7">
    <source>
        <dbReference type="ARBA" id="ARBA00023015"/>
    </source>
</evidence>
<keyword evidence="5 11" id="KW-0408">Iron</keyword>
<dbReference type="EMBL" id="JACHGN010000029">
    <property type="protein sequence ID" value="MBB5139312.1"/>
    <property type="molecule type" value="Genomic_DNA"/>
</dbReference>
<dbReference type="Pfam" id="PF02467">
    <property type="entry name" value="Whib"/>
    <property type="match status" value="1"/>
</dbReference>
<comment type="cofactor">
    <cofactor evidence="11">
        <name>[4Fe-4S] cluster</name>
        <dbReference type="ChEBI" id="CHEBI:49883"/>
    </cofactor>
    <text evidence="11">Binds 1 [4Fe-4S] cluster per subunit. Following nitrosylation of the [4Fe-4S] cluster binds 1 [4Fe-8(NO)] cluster per subunit.</text>
</comment>
<comment type="similarity">
    <text evidence="2 11">Belongs to the WhiB family.</text>
</comment>
<dbReference type="HAMAP" id="MF_01479">
    <property type="entry name" value="WhiB"/>
    <property type="match status" value="1"/>
</dbReference>
<keyword evidence="15" id="KW-1185">Reference proteome</keyword>
<evidence type="ECO:0000256" key="1">
    <source>
        <dbReference type="ARBA" id="ARBA00004496"/>
    </source>
</evidence>
<proteinExistence type="inferred from homology"/>
<evidence type="ECO:0000256" key="6">
    <source>
        <dbReference type="ARBA" id="ARBA00023014"/>
    </source>
</evidence>
<evidence type="ECO:0000256" key="12">
    <source>
        <dbReference type="SAM" id="MobiDB-lite"/>
    </source>
</evidence>
<evidence type="ECO:0000259" key="13">
    <source>
        <dbReference type="PROSITE" id="PS51674"/>
    </source>
</evidence>
<dbReference type="Proteomes" id="UP000578449">
    <property type="component" value="Unassembled WGS sequence"/>
</dbReference>
<evidence type="ECO:0000313" key="15">
    <source>
        <dbReference type="Proteomes" id="UP000578449"/>
    </source>
</evidence>
<keyword evidence="9 11" id="KW-1015">Disulfide bond</keyword>
<dbReference type="PANTHER" id="PTHR38839">
    <property type="entry name" value="TRANSCRIPTIONAL REGULATOR WHID-RELATED"/>
    <property type="match status" value="1"/>
</dbReference>
<dbReference type="GO" id="GO:0035731">
    <property type="term" value="F:dinitrosyl-iron complex binding"/>
    <property type="evidence" value="ECO:0007669"/>
    <property type="project" value="UniProtKB-UniRule"/>
</dbReference>
<comment type="function">
    <text evidence="11">Acts as a transcriptional regulator. Probably redox-responsive. The apo- but not holo-form probably binds DNA.</text>
</comment>
<organism evidence="14 15">
    <name type="scientific">Thermocatellispora tengchongensis</name>
    <dbReference type="NCBI Taxonomy" id="1073253"/>
    <lineage>
        <taxon>Bacteria</taxon>
        <taxon>Bacillati</taxon>
        <taxon>Actinomycetota</taxon>
        <taxon>Actinomycetes</taxon>
        <taxon>Streptosporangiales</taxon>
        <taxon>Streptosporangiaceae</taxon>
        <taxon>Thermocatellispora</taxon>
    </lineage>
</organism>
<evidence type="ECO:0000256" key="8">
    <source>
        <dbReference type="ARBA" id="ARBA00023125"/>
    </source>
</evidence>
<keyword evidence="3 11" id="KW-0004">4Fe-4S</keyword>
<dbReference type="GO" id="GO:0045892">
    <property type="term" value="P:negative regulation of DNA-templated transcription"/>
    <property type="evidence" value="ECO:0007669"/>
    <property type="project" value="TreeGrafter"/>
</dbReference>
<feature type="region of interest" description="Disordered" evidence="12">
    <location>
        <begin position="1"/>
        <end position="20"/>
    </location>
</feature>
<evidence type="ECO:0000256" key="3">
    <source>
        <dbReference type="ARBA" id="ARBA00022485"/>
    </source>
</evidence>
<evidence type="ECO:0000256" key="11">
    <source>
        <dbReference type="HAMAP-Rule" id="MF_01479"/>
    </source>
</evidence>
<reference evidence="14 15" key="1">
    <citation type="submission" date="2020-08" db="EMBL/GenBank/DDBJ databases">
        <title>Genomic Encyclopedia of Type Strains, Phase IV (KMG-IV): sequencing the most valuable type-strain genomes for metagenomic binning, comparative biology and taxonomic classification.</title>
        <authorList>
            <person name="Goeker M."/>
        </authorList>
    </citation>
    <scope>NUCLEOTIDE SEQUENCE [LARGE SCALE GENOMIC DNA]</scope>
    <source>
        <strain evidence="14 15">DSM 45615</strain>
    </source>
</reference>
<name>A0A840PJM3_9ACTN</name>
<dbReference type="GO" id="GO:0051539">
    <property type="term" value="F:4 iron, 4 sulfur cluster binding"/>
    <property type="evidence" value="ECO:0007669"/>
    <property type="project" value="UniProtKB-UniRule"/>
</dbReference>
<keyword evidence="11" id="KW-0963">Cytoplasm</keyword>
<keyword evidence="4 11" id="KW-0479">Metal-binding</keyword>
<evidence type="ECO:0000256" key="9">
    <source>
        <dbReference type="ARBA" id="ARBA00023157"/>
    </source>
</evidence>
<dbReference type="GO" id="GO:0045454">
    <property type="term" value="P:cell redox homeostasis"/>
    <property type="evidence" value="ECO:0007669"/>
    <property type="project" value="TreeGrafter"/>
</dbReference>
<dbReference type="AlphaFoldDB" id="A0A840PJM3"/>